<keyword evidence="4" id="KW-1185">Reference proteome</keyword>
<dbReference type="EMBL" id="JAFHDT010000005">
    <property type="protein sequence ID" value="KAI7809741.1"/>
    <property type="molecule type" value="Genomic_DNA"/>
</dbReference>
<feature type="compositionally biased region" description="Polar residues" evidence="1">
    <location>
        <begin position="122"/>
        <end position="134"/>
    </location>
</feature>
<organism evidence="3 4">
    <name type="scientific">Triplophysa rosa</name>
    <name type="common">Cave loach</name>
    <dbReference type="NCBI Taxonomy" id="992332"/>
    <lineage>
        <taxon>Eukaryota</taxon>
        <taxon>Metazoa</taxon>
        <taxon>Chordata</taxon>
        <taxon>Craniata</taxon>
        <taxon>Vertebrata</taxon>
        <taxon>Euteleostomi</taxon>
        <taxon>Actinopterygii</taxon>
        <taxon>Neopterygii</taxon>
        <taxon>Teleostei</taxon>
        <taxon>Ostariophysi</taxon>
        <taxon>Cypriniformes</taxon>
        <taxon>Nemacheilidae</taxon>
        <taxon>Triplophysa</taxon>
    </lineage>
</organism>
<proteinExistence type="predicted"/>
<dbReference type="PANTHER" id="PTHR32337:SF2">
    <property type="entry name" value="NUCLEOLAR PROTEIN 7"/>
    <property type="match status" value="1"/>
</dbReference>
<dbReference type="GO" id="GO:0003723">
    <property type="term" value="F:RNA binding"/>
    <property type="evidence" value="ECO:0007669"/>
    <property type="project" value="TreeGrafter"/>
</dbReference>
<dbReference type="InterPro" id="IPR012579">
    <property type="entry name" value="NOL7_C"/>
</dbReference>
<reference evidence="3" key="1">
    <citation type="submission" date="2021-02" db="EMBL/GenBank/DDBJ databases">
        <title>Comparative genomics reveals that relaxation of natural selection precedes convergent phenotypic evolution of cavefish.</title>
        <authorList>
            <person name="Peng Z."/>
        </authorList>
    </citation>
    <scope>NUCLEOTIDE SEQUENCE</scope>
    <source>
        <tissue evidence="3">Muscle</tissue>
    </source>
</reference>
<accession>A0A9W8C730</accession>
<evidence type="ECO:0000259" key="2">
    <source>
        <dbReference type="Pfam" id="PF08157"/>
    </source>
</evidence>
<evidence type="ECO:0000313" key="4">
    <source>
        <dbReference type="Proteomes" id="UP001059041"/>
    </source>
</evidence>
<feature type="region of interest" description="Disordered" evidence="1">
    <location>
        <begin position="1"/>
        <end position="25"/>
    </location>
</feature>
<dbReference type="PANTHER" id="PTHR32337">
    <property type="entry name" value="NUCLEOLAR PROTEIN 7"/>
    <property type="match status" value="1"/>
</dbReference>
<dbReference type="Proteomes" id="UP001059041">
    <property type="component" value="Linkage Group LG5"/>
</dbReference>
<sequence length="151" mass="17376">MSELIQTQFESSEDELPEEVAFDESKSAALKSVKDALESDKREKLLLKEKRRKRQQLFQEQKRKKCLPEDVLEEFDTLPQKQSKASDNNKDDEETVNESEAEAISKSLQDSYSVMRLKDNSSARSLQQHASDFIQSRLYGPGTQRTTSKKT</sequence>
<evidence type="ECO:0000313" key="3">
    <source>
        <dbReference type="EMBL" id="KAI7809741.1"/>
    </source>
</evidence>
<evidence type="ECO:0000256" key="1">
    <source>
        <dbReference type="SAM" id="MobiDB-lite"/>
    </source>
</evidence>
<feature type="compositionally biased region" description="Acidic residues" evidence="1">
    <location>
        <begin position="11"/>
        <end position="22"/>
    </location>
</feature>
<dbReference type="AlphaFoldDB" id="A0A9W8C730"/>
<name>A0A9W8C730_TRIRA</name>
<protein>
    <recommendedName>
        <fullName evidence="2">U3 small nucleolar RNA-associated protein NOL7 C-terminal domain-containing protein</fullName>
    </recommendedName>
</protein>
<dbReference type="Pfam" id="PF08157">
    <property type="entry name" value="NUC129"/>
    <property type="match status" value="1"/>
</dbReference>
<feature type="compositionally biased region" description="Polar residues" evidence="1">
    <location>
        <begin position="1"/>
        <end position="10"/>
    </location>
</feature>
<feature type="compositionally biased region" description="Acidic residues" evidence="1">
    <location>
        <begin position="90"/>
        <end position="101"/>
    </location>
</feature>
<dbReference type="GO" id="GO:0005730">
    <property type="term" value="C:nucleolus"/>
    <property type="evidence" value="ECO:0007669"/>
    <property type="project" value="TreeGrafter"/>
</dbReference>
<feature type="domain" description="U3 small nucleolar RNA-associated protein NOL7 C-terminal" evidence="2">
    <location>
        <begin position="112"/>
        <end position="150"/>
    </location>
</feature>
<gene>
    <name evidence="3" type="ORF">IRJ41_016349</name>
</gene>
<comment type="caution">
    <text evidence="3">The sequence shown here is derived from an EMBL/GenBank/DDBJ whole genome shotgun (WGS) entry which is preliminary data.</text>
</comment>
<feature type="region of interest" description="Disordered" evidence="1">
    <location>
        <begin position="74"/>
        <end position="151"/>
    </location>
</feature>